<feature type="chain" id="PRO_5034142298" evidence="2">
    <location>
        <begin position="21"/>
        <end position="245"/>
    </location>
</feature>
<comment type="caution">
    <text evidence="3">The sequence shown here is derived from an EMBL/GenBank/DDBJ whole genome shotgun (WGS) entry which is preliminary data.</text>
</comment>
<evidence type="ECO:0000256" key="1">
    <source>
        <dbReference type="SAM" id="MobiDB-lite"/>
    </source>
</evidence>
<evidence type="ECO:0000313" key="3">
    <source>
        <dbReference type="EMBL" id="CAF9932430.1"/>
    </source>
</evidence>
<dbReference type="Proteomes" id="UP000664169">
    <property type="component" value="Unassembled WGS sequence"/>
</dbReference>
<accession>A0A8H3FYH9</accession>
<organism evidence="3 4">
    <name type="scientific">Gomphillus americanus</name>
    <dbReference type="NCBI Taxonomy" id="1940652"/>
    <lineage>
        <taxon>Eukaryota</taxon>
        <taxon>Fungi</taxon>
        <taxon>Dikarya</taxon>
        <taxon>Ascomycota</taxon>
        <taxon>Pezizomycotina</taxon>
        <taxon>Lecanoromycetes</taxon>
        <taxon>OSLEUM clade</taxon>
        <taxon>Ostropomycetidae</taxon>
        <taxon>Ostropales</taxon>
        <taxon>Graphidaceae</taxon>
        <taxon>Gomphilloideae</taxon>
        <taxon>Gomphillus</taxon>
    </lineage>
</organism>
<reference evidence="3" key="1">
    <citation type="submission" date="2021-03" db="EMBL/GenBank/DDBJ databases">
        <authorList>
            <person name="Tagirdzhanova G."/>
        </authorList>
    </citation>
    <scope>NUCLEOTIDE SEQUENCE</scope>
</reference>
<proteinExistence type="predicted"/>
<dbReference type="EMBL" id="CAJPDQ010000044">
    <property type="protein sequence ID" value="CAF9932430.1"/>
    <property type="molecule type" value="Genomic_DNA"/>
</dbReference>
<feature type="compositionally biased region" description="Gly residues" evidence="1">
    <location>
        <begin position="176"/>
        <end position="190"/>
    </location>
</feature>
<dbReference type="AlphaFoldDB" id="A0A8H3FYH9"/>
<feature type="signal peptide" evidence="2">
    <location>
        <begin position="1"/>
        <end position="20"/>
    </location>
</feature>
<protein>
    <submittedName>
        <fullName evidence="3">Uncharacterized protein</fullName>
    </submittedName>
</protein>
<feature type="compositionally biased region" description="Low complexity" evidence="1">
    <location>
        <begin position="191"/>
        <end position="216"/>
    </location>
</feature>
<keyword evidence="2" id="KW-0732">Signal</keyword>
<evidence type="ECO:0000256" key="2">
    <source>
        <dbReference type="SAM" id="SignalP"/>
    </source>
</evidence>
<gene>
    <name evidence="3" type="ORF">GOMPHAMPRED_006574</name>
</gene>
<feature type="region of interest" description="Disordered" evidence="1">
    <location>
        <begin position="174"/>
        <end position="216"/>
    </location>
</feature>
<keyword evidence="4" id="KW-1185">Reference proteome</keyword>
<dbReference type="OrthoDB" id="5419608at2759"/>
<name>A0A8H3FYH9_9LECA</name>
<evidence type="ECO:0000313" key="4">
    <source>
        <dbReference type="Proteomes" id="UP000664169"/>
    </source>
</evidence>
<sequence length="245" mass="23669">MRPTNIILPILSLAASPILCLPQLPAEEPHEKRQNSDYSQLLELASLAGIPVPTDPAVLLSIAPIAASLNSLLPTAPVLSVLETAAPSGLLSSLVHDPTFAASWLSSFEKGPSPSWFLALPTSARGYLHTYADGGNLGAVATAAAGIQSVESAVSSQKSVSSAAHAGGNATSTGGAVAGGGSGTTAGGSSSGVTGSSSTGGLSSSTTSASTLSSSSSTAGAARETGVFAAGAVAMAGILGLAVAL</sequence>